<dbReference type="Proteomes" id="UP000648187">
    <property type="component" value="Unassembled WGS sequence"/>
</dbReference>
<protein>
    <submittedName>
        <fullName evidence="1">Uncharacterized protein</fullName>
    </submittedName>
</protein>
<dbReference type="AlphaFoldDB" id="A0A835L6I6"/>
<reference evidence="1" key="1">
    <citation type="submission" date="2020-08" db="EMBL/GenBank/DDBJ databases">
        <title>Spodoptera exigua strain:BAW_Kor-Di-RS1 Genome sequencing and assembly.</title>
        <authorList>
            <person name="Kim J."/>
            <person name="Nam H.Y."/>
            <person name="Kwon M."/>
            <person name="Choi J.H."/>
            <person name="Cho S.R."/>
            <person name="Kim G.-H."/>
        </authorList>
    </citation>
    <scope>NUCLEOTIDE SEQUENCE</scope>
    <source>
        <strain evidence="1">BAW_Kor-Di-RS1</strain>
        <tissue evidence="1">Whole-body</tissue>
    </source>
</reference>
<proteinExistence type="predicted"/>
<comment type="caution">
    <text evidence="1">The sequence shown here is derived from an EMBL/GenBank/DDBJ whole genome shotgun (WGS) entry which is preliminary data.</text>
</comment>
<accession>A0A835L6I6</accession>
<organism evidence="1 2">
    <name type="scientific">Spodoptera exigua</name>
    <name type="common">Beet armyworm</name>
    <name type="synonym">Noctua fulgens</name>
    <dbReference type="NCBI Taxonomy" id="7107"/>
    <lineage>
        <taxon>Eukaryota</taxon>
        <taxon>Metazoa</taxon>
        <taxon>Ecdysozoa</taxon>
        <taxon>Arthropoda</taxon>
        <taxon>Hexapoda</taxon>
        <taxon>Insecta</taxon>
        <taxon>Pterygota</taxon>
        <taxon>Neoptera</taxon>
        <taxon>Endopterygota</taxon>
        <taxon>Lepidoptera</taxon>
        <taxon>Glossata</taxon>
        <taxon>Ditrysia</taxon>
        <taxon>Noctuoidea</taxon>
        <taxon>Noctuidae</taxon>
        <taxon>Amphipyrinae</taxon>
        <taxon>Spodoptera</taxon>
    </lineage>
</organism>
<sequence length="145" mass="15594">MSTNAAQQIMKSLCVNSSSKLTLMAPISWASVNSAVASVSTSGVYPIRTPLFLHSATSIWSWPTEIVPMTFRPGPAASNTSLSILSVREQKIPFTPATAFKRSSLGIVDGCVDIFTSHLYNNESTYSFLSKSMPPCGISLRVTNT</sequence>
<gene>
    <name evidence="1" type="ORF">HW555_003957</name>
</gene>
<name>A0A835L6I6_SPOEX</name>
<dbReference type="EMBL" id="JACKWZ010000042">
    <property type="protein sequence ID" value="KAF9419457.1"/>
    <property type="molecule type" value="Genomic_DNA"/>
</dbReference>
<evidence type="ECO:0000313" key="2">
    <source>
        <dbReference type="Proteomes" id="UP000648187"/>
    </source>
</evidence>
<keyword evidence="2" id="KW-1185">Reference proteome</keyword>
<evidence type="ECO:0000313" key="1">
    <source>
        <dbReference type="EMBL" id="KAF9419457.1"/>
    </source>
</evidence>